<feature type="region of interest" description="Disordered" evidence="1">
    <location>
        <begin position="23"/>
        <end position="100"/>
    </location>
</feature>
<feature type="signal peptide" evidence="2">
    <location>
        <begin position="1"/>
        <end position="17"/>
    </location>
</feature>
<proteinExistence type="predicted"/>
<gene>
    <name evidence="3" type="ORF">IM700_000105</name>
</gene>
<comment type="caution">
    <text evidence="3">The sequence shown here is derived from an EMBL/GenBank/DDBJ whole genome shotgun (WGS) entry which is preliminary data.</text>
</comment>
<dbReference type="EMBL" id="JADCNN020000001">
    <property type="protein sequence ID" value="MBM6994056.1"/>
    <property type="molecule type" value="Genomic_DNA"/>
</dbReference>
<feature type="compositionally biased region" description="Basic and acidic residues" evidence="1">
    <location>
        <begin position="76"/>
        <end position="87"/>
    </location>
</feature>
<sequence>MKKIGVILLLGTMLTLAACGAKNNDMNKENMNDGANASTEMSGTAGNSEMKDDGMSEGTMGEETKDDGMSEDMMGDEMKDGEMKDGNMTDQEMTDSETGK</sequence>
<protein>
    <recommendedName>
        <fullName evidence="5">Pentapeptide MXKDX repeat protein</fullName>
    </recommendedName>
</protein>
<dbReference type="RefSeq" id="WP_193415783.1">
    <property type="nucleotide sequence ID" value="NZ_JADCNN020000001.1"/>
</dbReference>
<feature type="chain" id="PRO_5047015171" description="Pentapeptide MXKDX repeat protein" evidence="2">
    <location>
        <begin position="18"/>
        <end position="100"/>
    </location>
</feature>
<accession>A0ABS2H2L1</accession>
<evidence type="ECO:0000313" key="4">
    <source>
        <dbReference type="Proteomes" id="UP001516620"/>
    </source>
</evidence>
<evidence type="ECO:0000313" key="3">
    <source>
        <dbReference type="EMBL" id="MBM6994056.1"/>
    </source>
</evidence>
<organism evidence="3 4">
    <name type="scientific">Paenibacillus rhizolycopersici</name>
    <dbReference type="NCBI Taxonomy" id="2780073"/>
    <lineage>
        <taxon>Bacteria</taxon>
        <taxon>Bacillati</taxon>
        <taxon>Bacillota</taxon>
        <taxon>Bacilli</taxon>
        <taxon>Bacillales</taxon>
        <taxon>Paenibacillaceae</taxon>
        <taxon>Paenibacillus</taxon>
    </lineage>
</organism>
<dbReference type="Proteomes" id="UP001516620">
    <property type="component" value="Unassembled WGS sequence"/>
</dbReference>
<keyword evidence="2" id="KW-0732">Signal</keyword>
<name>A0ABS2H2L1_9BACL</name>
<feature type="compositionally biased region" description="Polar residues" evidence="1">
    <location>
        <begin position="35"/>
        <end position="47"/>
    </location>
</feature>
<keyword evidence="4" id="KW-1185">Reference proteome</keyword>
<evidence type="ECO:0008006" key="5">
    <source>
        <dbReference type="Google" id="ProtNLM"/>
    </source>
</evidence>
<evidence type="ECO:0000256" key="1">
    <source>
        <dbReference type="SAM" id="MobiDB-lite"/>
    </source>
</evidence>
<dbReference type="PROSITE" id="PS51257">
    <property type="entry name" value="PROKAR_LIPOPROTEIN"/>
    <property type="match status" value="1"/>
</dbReference>
<evidence type="ECO:0000256" key="2">
    <source>
        <dbReference type="SAM" id="SignalP"/>
    </source>
</evidence>
<reference evidence="3 4" key="1">
    <citation type="submission" date="2021-01" db="EMBL/GenBank/DDBJ databases">
        <title>Paenibacillus sp.nov. isolated from the rhizosphere soil of tomato plant.</title>
        <authorList>
            <person name="Thin K.K."/>
            <person name="Zhang X."/>
            <person name="He S."/>
        </authorList>
    </citation>
    <scope>NUCLEOTIDE SEQUENCE [LARGE SCALE GENOMIC DNA]</scope>
    <source>
        <strain evidence="3 4">DXFW5</strain>
    </source>
</reference>